<evidence type="ECO:0000313" key="8">
    <source>
        <dbReference type="Proteomes" id="UP001274321"/>
    </source>
</evidence>
<feature type="transmembrane region" description="Helical" evidence="6">
    <location>
        <begin position="287"/>
        <end position="307"/>
    </location>
</feature>
<keyword evidence="8" id="KW-1185">Reference proteome</keyword>
<evidence type="ECO:0000256" key="2">
    <source>
        <dbReference type="ARBA" id="ARBA00009765"/>
    </source>
</evidence>
<evidence type="ECO:0000256" key="3">
    <source>
        <dbReference type="ARBA" id="ARBA00022692"/>
    </source>
</evidence>
<evidence type="ECO:0000256" key="4">
    <source>
        <dbReference type="ARBA" id="ARBA00022989"/>
    </source>
</evidence>
<dbReference type="InterPro" id="IPR050829">
    <property type="entry name" value="CorA_MIT"/>
</dbReference>
<name>A0ABU4RPK3_9HYPH</name>
<comment type="subcellular location">
    <subcellularLocation>
        <location evidence="1">Membrane</location>
        <topology evidence="1">Multi-pass membrane protein</topology>
    </subcellularLocation>
</comment>
<dbReference type="CDD" id="cd12837">
    <property type="entry name" value="EcCorA-like_u1"/>
    <property type="match status" value="1"/>
</dbReference>
<dbReference type="InterPro" id="IPR002523">
    <property type="entry name" value="MgTranspt_CorA/ZnTranspt_ZntB"/>
</dbReference>
<proteinExistence type="inferred from homology"/>
<organism evidence="7 8">
    <name type="scientific">Terrihabitans rhizophilus</name>
    <dbReference type="NCBI Taxonomy" id="3092662"/>
    <lineage>
        <taxon>Bacteria</taxon>
        <taxon>Pseudomonadati</taxon>
        <taxon>Pseudomonadota</taxon>
        <taxon>Alphaproteobacteria</taxon>
        <taxon>Hyphomicrobiales</taxon>
        <taxon>Terrihabitans</taxon>
    </lineage>
</organism>
<keyword evidence="4 6" id="KW-1133">Transmembrane helix</keyword>
<dbReference type="Proteomes" id="UP001274321">
    <property type="component" value="Unassembled WGS sequence"/>
</dbReference>
<reference evidence="7 8" key="1">
    <citation type="submission" date="2023-11" db="EMBL/GenBank/DDBJ databases">
        <authorList>
            <person name="Bao R."/>
        </authorList>
    </citation>
    <scope>NUCLEOTIDE SEQUENCE [LARGE SCALE GENOMIC DNA]</scope>
    <source>
        <strain evidence="7 8">PJ23</strain>
    </source>
</reference>
<keyword evidence="5 6" id="KW-0472">Membrane</keyword>
<dbReference type="EMBL" id="JAXAFJ010000004">
    <property type="protein sequence ID" value="MDX6806034.1"/>
    <property type="molecule type" value="Genomic_DNA"/>
</dbReference>
<dbReference type="SUPFAM" id="SSF143865">
    <property type="entry name" value="CorA soluble domain-like"/>
    <property type="match status" value="1"/>
</dbReference>
<dbReference type="InterPro" id="IPR045863">
    <property type="entry name" value="CorA_TM1_TM2"/>
</dbReference>
<dbReference type="PANTHER" id="PTHR47685:SF1">
    <property type="entry name" value="MAGNESIUM TRANSPORT PROTEIN CORA"/>
    <property type="match status" value="1"/>
</dbReference>
<dbReference type="PANTHER" id="PTHR47685">
    <property type="entry name" value="MAGNESIUM TRANSPORT PROTEIN CORA"/>
    <property type="match status" value="1"/>
</dbReference>
<accession>A0ABU4RPK3</accession>
<evidence type="ECO:0000256" key="5">
    <source>
        <dbReference type="ARBA" id="ARBA00023136"/>
    </source>
</evidence>
<feature type="transmembrane region" description="Helical" evidence="6">
    <location>
        <begin position="252"/>
        <end position="275"/>
    </location>
</feature>
<dbReference type="InterPro" id="IPR045861">
    <property type="entry name" value="CorA_cytoplasmic_dom"/>
</dbReference>
<dbReference type="Gene3D" id="1.20.58.340">
    <property type="entry name" value="Magnesium transport protein CorA, transmembrane region"/>
    <property type="match status" value="2"/>
</dbReference>
<gene>
    <name evidence="7" type="ORF">SCD90_08155</name>
</gene>
<evidence type="ECO:0000313" key="7">
    <source>
        <dbReference type="EMBL" id="MDX6806034.1"/>
    </source>
</evidence>
<comment type="similarity">
    <text evidence="2">Belongs to the CorA metal ion transporter (MIT) (TC 1.A.35) family.</text>
</comment>
<dbReference type="Pfam" id="PF01544">
    <property type="entry name" value="CorA"/>
    <property type="match status" value="1"/>
</dbReference>
<evidence type="ECO:0000256" key="1">
    <source>
        <dbReference type="ARBA" id="ARBA00004141"/>
    </source>
</evidence>
<protein>
    <submittedName>
        <fullName evidence="7">Magnesium transporter CorA family protein</fullName>
    </submittedName>
</protein>
<dbReference type="SUPFAM" id="SSF144083">
    <property type="entry name" value="Magnesium transport protein CorA, transmembrane region"/>
    <property type="match status" value="1"/>
</dbReference>
<dbReference type="RefSeq" id="WP_319844164.1">
    <property type="nucleotide sequence ID" value="NZ_JAXAFJ010000004.1"/>
</dbReference>
<comment type="caution">
    <text evidence="7">The sequence shown here is derived from an EMBL/GenBank/DDBJ whole genome shotgun (WGS) entry which is preliminary data.</text>
</comment>
<evidence type="ECO:0000256" key="6">
    <source>
        <dbReference type="SAM" id="Phobius"/>
    </source>
</evidence>
<keyword evidence="3 6" id="KW-0812">Transmembrane</keyword>
<sequence>MPRIWAPGDPLPPEAIWLDLLRPSREEELAVEACIGAEVPTEADISEIEVSSRLYVEDGVRYMTASVLAGIQQDRPGLVNVGFVLAGERLVTVRHGEPRVLTLFSNRVCKLAHGPESGQAMLISLLDAVIDRTADILERVGGEVDETSRRIFSRESTRMRKKRDFMAIIQQIGRKGDLLSMTRESLVSLSRLVGFLSAKHEGVGFGKEQRSQLLVLAADAESLRDHTSYLSDKITFLLDATVGMVTIEQNDLVKLFSVVSVILMPPTLIASTYGMNFDFMPELHLHFGYPLALGAMALSAVVPYLIFRMKGWL</sequence>